<dbReference type="EMBL" id="APRZ01000017">
    <property type="protein sequence ID" value="ENX33472.1"/>
    <property type="molecule type" value="Genomic_DNA"/>
</dbReference>
<evidence type="ECO:0000313" key="1">
    <source>
        <dbReference type="EMBL" id="ENX33472.1"/>
    </source>
</evidence>
<dbReference type="PATRIC" id="fig|1217695.3.peg.2074"/>
<accession>N9R2V0</accession>
<dbReference type="RefSeq" id="WP_005273907.1">
    <property type="nucleotide sequence ID" value="NZ_KB850195.1"/>
</dbReference>
<reference evidence="1 2" key="1">
    <citation type="submission" date="2013-02" db="EMBL/GenBank/DDBJ databases">
        <title>The Genome Sequence of Acinetobacter sp. NIPH 1859.</title>
        <authorList>
            <consortium name="The Broad Institute Genome Sequencing Platform"/>
            <consortium name="The Broad Institute Genome Sequencing Center for Infectious Disease"/>
            <person name="Cerqueira G."/>
            <person name="Feldgarden M."/>
            <person name="Courvalin P."/>
            <person name="Perichon B."/>
            <person name="Grillot-Courvalin C."/>
            <person name="Clermont D."/>
            <person name="Rocha E."/>
            <person name="Yoon E.-J."/>
            <person name="Nemec A."/>
            <person name="Walker B."/>
            <person name="Young S.K."/>
            <person name="Zeng Q."/>
            <person name="Gargeya S."/>
            <person name="Fitzgerald M."/>
            <person name="Haas B."/>
            <person name="Abouelleil A."/>
            <person name="Alvarado L."/>
            <person name="Arachchi H.M."/>
            <person name="Berlin A.M."/>
            <person name="Chapman S.B."/>
            <person name="Dewar J."/>
            <person name="Goldberg J."/>
            <person name="Griggs A."/>
            <person name="Gujja S."/>
            <person name="Hansen M."/>
            <person name="Howarth C."/>
            <person name="Imamovic A."/>
            <person name="Larimer J."/>
            <person name="McCowan C."/>
            <person name="Murphy C."/>
            <person name="Neiman D."/>
            <person name="Pearson M."/>
            <person name="Priest M."/>
            <person name="Roberts A."/>
            <person name="Saif S."/>
            <person name="Shea T."/>
            <person name="Sisk P."/>
            <person name="Sykes S."/>
            <person name="Wortman J."/>
            <person name="Nusbaum C."/>
            <person name="Birren B."/>
        </authorList>
    </citation>
    <scope>NUCLEOTIDE SEQUENCE [LARGE SCALE GENOMIC DNA]</scope>
    <source>
        <strain evidence="1 2">NIPH 1859</strain>
    </source>
</reference>
<sequence>MSNSELWCVAIRPECDSPFEQCPAASKELAEKAVARYKSMNEKEGNEFALEIFDDCFEVQVWEGTAEDHAKEMFYTESWFNEAMYWCDNLEMAERVFKFGEIVDCHKKGYPILKTSNFDEAKRFYEEAKADAEGLK</sequence>
<keyword evidence="2" id="KW-1185">Reference proteome</keyword>
<name>N9R2V0_9GAMM</name>
<protein>
    <submittedName>
        <fullName evidence="1">Uncharacterized protein</fullName>
    </submittedName>
</protein>
<organism evidence="1 2">
    <name type="scientific">Acinetobacter colistiniresistens</name>
    <dbReference type="NCBI Taxonomy" id="280145"/>
    <lineage>
        <taxon>Bacteria</taxon>
        <taxon>Pseudomonadati</taxon>
        <taxon>Pseudomonadota</taxon>
        <taxon>Gammaproteobacteria</taxon>
        <taxon>Moraxellales</taxon>
        <taxon>Moraxellaceae</taxon>
        <taxon>Acinetobacter</taxon>
    </lineage>
</organism>
<comment type="caution">
    <text evidence="1">The sequence shown here is derived from an EMBL/GenBank/DDBJ whole genome shotgun (WGS) entry which is preliminary data.</text>
</comment>
<proteinExistence type="predicted"/>
<dbReference type="Proteomes" id="UP000013009">
    <property type="component" value="Unassembled WGS sequence"/>
</dbReference>
<dbReference type="OrthoDB" id="6684064at2"/>
<gene>
    <name evidence="1" type="ORF">F889_02132</name>
</gene>
<dbReference type="AlphaFoldDB" id="N9R2V0"/>
<dbReference type="HOGENOM" id="CLU_1881270_0_0_6"/>
<evidence type="ECO:0000313" key="2">
    <source>
        <dbReference type="Proteomes" id="UP000013009"/>
    </source>
</evidence>